<keyword evidence="2" id="KW-1185">Reference proteome</keyword>
<comment type="caution">
    <text evidence="1">The sequence shown here is derived from an EMBL/GenBank/DDBJ whole genome shotgun (WGS) entry which is preliminary data.</text>
</comment>
<protein>
    <submittedName>
        <fullName evidence="1">Uncharacterized protein</fullName>
    </submittedName>
</protein>
<accession>A0ACB6QL94</accession>
<sequence>MVDSDPAVMPRKPPLPYHVKARLHQTPRVWYENVNAFPKQGHTIERTRAASALLVTHGSSGGLRLRGLDEPDWTLTELSCAKFEGFLPMLSNHLPLSTFPYNERLGGMLRSKVGQQSHFRATRANSCLEFSRFKEALCSLGYSFAKKNPRFVKLIIASFKINIVAKRRVGSIAPEPESIEDEMNFILGLNLPHVQVDIPSFSVGWSKAEAQRTTYFGAYSRDPKRFTNIYPVSPRVQHDQFELFGHTHLPINNISRSLIFPFSMLTIPSFPRARLPVFNNLISPARDVTDGVFLLASVSVLGFEFKLFGYAAMFHDGKL</sequence>
<reference evidence="1" key="1">
    <citation type="journal article" date="2020" name="Stud. Mycol.">
        <title>101 Dothideomycetes genomes: a test case for predicting lifestyles and emergence of pathogens.</title>
        <authorList>
            <person name="Haridas S."/>
            <person name="Albert R."/>
            <person name="Binder M."/>
            <person name="Bloem J."/>
            <person name="Labutti K."/>
            <person name="Salamov A."/>
            <person name="Andreopoulos B."/>
            <person name="Baker S."/>
            <person name="Barry K."/>
            <person name="Bills G."/>
            <person name="Bluhm B."/>
            <person name="Cannon C."/>
            <person name="Castanera R."/>
            <person name="Culley D."/>
            <person name="Daum C."/>
            <person name="Ezra D."/>
            <person name="Gonzalez J."/>
            <person name="Henrissat B."/>
            <person name="Kuo A."/>
            <person name="Liang C."/>
            <person name="Lipzen A."/>
            <person name="Lutzoni F."/>
            <person name="Magnuson J."/>
            <person name="Mondo S."/>
            <person name="Nolan M."/>
            <person name="Ohm R."/>
            <person name="Pangilinan J."/>
            <person name="Park H.-J."/>
            <person name="Ramirez L."/>
            <person name="Alfaro M."/>
            <person name="Sun H."/>
            <person name="Tritt A."/>
            <person name="Yoshinaga Y."/>
            <person name="Zwiers L.-H."/>
            <person name="Turgeon B."/>
            <person name="Goodwin S."/>
            <person name="Spatafora J."/>
            <person name="Crous P."/>
            <person name="Grigoriev I."/>
        </authorList>
    </citation>
    <scope>NUCLEOTIDE SEQUENCE</scope>
    <source>
        <strain evidence="1">ATCC 200398</strain>
    </source>
</reference>
<name>A0ACB6QL94_9PLEO</name>
<organism evidence="1 2">
    <name type="scientific">Lindgomyces ingoldianus</name>
    <dbReference type="NCBI Taxonomy" id="673940"/>
    <lineage>
        <taxon>Eukaryota</taxon>
        <taxon>Fungi</taxon>
        <taxon>Dikarya</taxon>
        <taxon>Ascomycota</taxon>
        <taxon>Pezizomycotina</taxon>
        <taxon>Dothideomycetes</taxon>
        <taxon>Pleosporomycetidae</taxon>
        <taxon>Pleosporales</taxon>
        <taxon>Lindgomycetaceae</taxon>
        <taxon>Lindgomyces</taxon>
    </lineage>
</organism>
<evidence type="ECO:0000313" key="2">
    <source>
        <dbReference type="Proteomes" id="UP000799755"/>
    </source>
</evidence>
<dbReference type="EMBL" id="MU003519">
    <property type="protein sequence ID" value="KAF2467739.1"/>
    <property type="molecule type" value="Genomic_DNA"/>
</dbReference>
<dbReference type="Proteomes" id="UP000799755">
    <property type="component" value="Unassembled WGS sequence"/>
</dbReference>
<proteinExistence type="predicted"/>
<evidence type="ECO:0000313" key="1">
    <source>
        <dbReference type="EMBL" id="KAF2467739.1"/>
    </source>
</evidence>
<gene>
    <name evidence="1" type="ORF">BDR25DRAFT_358428</name>
</gene>